<name>A0AAE0TTX4_9PEZI</name>
<evidence type="ECO:0000256" key="7">
    <source>
        <dbReference type="ARBA" id="ARBA00022927"/>
    </source>
</evidence>
<dbReference type="Pfam" id="PF09531">
    <property type="entry name" value="Ndc1_Nup"/>
    <property type="match status" value="1"/>
</dbReference>
<dbReference type="GO" id="GO:0070631">
    <property type="term" value="P:spindle pole body localization"/>
    <property type="evidence" value="ECO:0007669"/>
    <property type="project" value="TreeGrafter"/>
</dbReference>
<evidence type="ECO:0000256" key="6">
    <source>
        <dbReference type="ARBA" id="ARBA00022816"/>
    </source>
</evidence>
<evidence type="ECO:0000256" key="1">
    <source>
        <dbReference type="ARBA" id="ARBA00004232"/>
    </source>
</evidence>
<feature type="region of interest" description="Disordered" evidence="13">
    <location>
        <begin position="1"/>
        <end position="22"/>
    </location>
</feature>
<comment type="similarity">
    <text evidence="3">Belongs to the NDC1 family.</text>
</comment>
<feature type="transmembrane region" description="Helical" evidence="14">
    <location>
        <begin position="36"/>
        <end position="55"/>
    </location>
</feature>
<evidence type="ECO:0000313" key="16">
    <source>
        <dbReference type="Proteomes" id="UP001274830"/>
    </source>
</evidence>
<evidence type="ECO:0000313" key="15">
    <source>
        <dbReference type="EMBL" id="KAK3671860.1"/>
    </source>
</evidence>
<dbReference type="EMBL" id="JAUTXT010000038">
    <property type="protein sequence ID" value="KAK3671860.1"/>
    <property type="molecule type" value="Genomic_DNA"/>
</dbReference>
<protein>
    <recommendedName>
        <fullName evidence="17">Nuclear envelope protein</fullName>
    </recommendedName>
</protein>
<keyword evidence="9" id="KW-0811">Translocation</keyword>
<dbReference type="GO" id="GO:0006999">
    <property type="term" value="P:nuclear pore organization"/>
    <property type="evidence" value="ECO:0007669"/>
    <property type="project" value="TreeGrafter"/>
</dbReference>
<dbReference type="AlphaFoldDB" id="A0AAE0TTX4"/>
<evidence type="ECO:0000256" key="2">
    <source>
        <dbReference type="ARBA" id="ARBA00004567"/>
    </source>
</evidence>
<evidence type="ECO:0000256" key="9">
    <source>
        <dbReference type="ARBA" id="ARBA00023010"/>
    </source>
</evidence>
<dbReference type="Proteomes" id="UP001274830">
    <property type="component" value="Unassembled WGS sequence"/>
</dbReference>
<dbReference type="GO" id="GO:0106166">
    <property type="term" value="F:spindle pole body-nuclear membrane anchor activity"/>
    <property type="evidence" value="ECO:0007669"/>
    <property type="project" value="TreeGrafter"/>
</dbReference>
<evidence type="ECO:0000256" key="3">
    <source>
        <dbReference type="ARBA" id="ARBA00005760"/>
    </source>
</evidence>
<sequence length="689" mass="76518">MATMTSTSTTTQTRPPSNPTAPSYKNFLTPLLHRRFTHAALLVLGQCYIYAVLFSPSHKLLWKLLPLGLTGLRTFLLFIPALAVFIIRVMNMHIGERTTTSGLETVVQKVLDTRAWATVFWYVFSAWFYGEVYIWSRTKEANLGWIDYGRSYERPKVNENPVALRSVYILLAIAQAVLHLWRDYDMVAIEETEARESKQTAESQIPGPLTLLMLQAQPLAGRLVKLSFPGSIFSAVVYLFIVRHTVWNWLAYPVAKLMLGRELPGNDGPSAISGPMQLFWQAGTSITMLIALWEISNAIFSIYVAQLPLKRGQTLTAEIKDAGGRVISKSADPNGSLIRGLKAKKDIPRSFAFWELHLIVTWYETRRKSIFAEVDRVGGSSWSQISTHCLDEIIAISTRIQRSQEPTEYQNKMSAADLQRQQQQQLVASQQQKSHGLPKIAQQQVHNDRAILQQPAGKQDPTNTVGALARSLGQSPAQTNPMVQLSRQALTYSLERTHASQTLSPSGLQGNLQQYILQFLRSPAGEPLRRTFGSQVRAVVLGVPYSNGANILHASRALVGLATASLREDPFGLVAKSLPQILRTYTAVILSIRNFIATLRPHWSDVLFDERERDLWGGGGDAKGGSGLGLEGVREVMEGLCLGLEELVLGFGEFAGQLGISRAELRGAREAVAVGKRKEMTDQQEEGKR</sequence>
<keyword evidence="12" id="KW-0539">Nucleus</keyword>
<dbReference type="GO" id="GO:0015031">
    <property type="term" value="P:protein transport"/>
    <property type="evidence" value="ECO:0007669"/>
    <property type="project" value="UniProtKB-KW"/>
</dbReference>
<organism evidence="15 16">
    <name type="scientific">Recurvomyces mirabilis</name>
    <dbReference type="NCBI Taxonomy" id="574656"/>
    <lineage>
        <taxon>Eukaryota</taxon>
        <taxon>Fungi</taxon>
        <taxon>Dikarya</taxon>
        <taxon>Ascomycota</taxon>
        <taxon>Pezizomycotina</taxon>
        <taxon>Dothideomycetes</taxon>
        <taxon>Dothideomycetidae</taxon>
        <taxon>Mycosphaerellales</taxon>
        <taxon>Teratosphaeriaceae</taxon>
        <taxon>Recurvomyces</taxon>
    </lineage>
</organism>
<feature type="compositionally biased region" description="Low complexity" evidence="13">
    <location>
        <begin position="1"/>
        <end position="15"/>
    </location>
</feature>
<reference evidence="15" key="1">
    <citation type="submission" date="2023-07" db="EMBL/GenBank/DDBJ databases">
        <title>Black Yeasts Isolated from many extreme environments.</title>
        <authorList>
            <person name="Coleine C."/>
            <person name="Stajich J.E."/>
            <person name="Selbmann L."/>
        </authorList>
    </citation>
    <scope>NUCLEOTIDE SEQUENCE</scope>
    <source>
        <strain evidence="15">CCFEE 5485</strain>
    </source>
</reference>
<dbReference type="GO" id="GO:0005816">
    <property type="term" value="C:spindle pole body"/>
    <property type="evidence" value="ECO:0007669"/>
    <property type="project" value="TreeGrafter"/>
</dbReference>
<keyword evidence="6" id="KW-0509">mRNA transport</keyword>
<evidence type="ECO:0000256" key="4">
    <source>
        <dbReference type="ARBA" id="ARBA00022448"/>
    </source>
</evidence>
<dbReference type="PANTHER" id="PTHR13269:SF6">
    <property type="entry name" value="NUCLEOPORIN NDC1"/>
    <property type="match status" value="1"/>
</dbReference>
<dbReference type="GO" id="GO:0070762">
    <property type="term" value="C:nuclear pore transmembrane ring"/>
    <property type="evidence" value="ECO:0007669"/>
    <property type="project" value="TreeGrafter"/>
</dbReference>
<keyword evidence="16" id="KW-1185">Reference proteome</keyword>
<dbReference type="GO" id="GO:0051028">
    <property type="term" value="P:mRNA transport"/>
    <property type="evidence" value="ECO:0007669"/>
    <property type="project" value="UniProtKB-KW"/>
</dbReference>
<keyword evidence="8 14" id="KW-1133">Transmembrane helix</keyword>
<evidence type="ECO:0000256" key="5">
    <source>
        <dbReference type="ARBA" id="ARBA00022692"/>
    </source>
</evidence>
<dbReference type="GO" id="GO:0031965">
    <property type="term" value="C:nuclear membrane"/>
    <property type="evidence" value="ECO:0007669"/>
    <property type="project" value="UniProtKB-SubCell"/>
</dbReference>
<dbReference type="PANTHER" id="PTHR13269">
    <property type="entry name" value="NUCLEOPORIN NDC1"/>
    <property type="match status" value="1"/>
</dbReference>
<feature type="transmembrane region" description="Helical" evidence="14">
    <location>
        <begin position="75"/>
        <end position="94"/>
    </location>
</feature>
<gene>
    <name evidence="15" type="ORF">LTR78_008226</name>
</gene>
<keyword evidence="10" id="KW-0906">Nuclear pore complex</keyword>
<accession>A0AAE0TTX4</accession>
<keyword evidence="7" id="KW-0653">Protein transport</keyword>
<evidence type="ECO:0000256" key="13">
    <source>
        <dbReference type="SAM" id="MobiDB-lite"/>
    </source>
</evidence>
<evidence type="ECO:0000256" key="11">
    <source>
        <dbReference type="ARBA" id="ARBA00023136"/>
    </source>
</evidence>
<keyword evidence="5 14" id="KW-0812">Transmembrane</keyword>
<dbReference type="InterPro" id="IPR019049">
    <property type="entry name" value="Nucleoporin_prot_Ndc1/Nup"/>
</dbReference>
<evidence type="ECO:0008006" key="17">
    <source>
        <dbReference type="Google" id="ProtNLM"/>
    </source>
</evidence>
<comment type="caution">
    <text evidence="15">The sequence shown here is derived from an EMBL/GenBank/DDBJ whole genome shotgun (WGS) entry which is preliminary data.</text>
</comment>
<evidence type="ECO:0000256" key="8">
    <source>
        <dbReference type="ARBA" id="ARBA00022989"/>
    </source>
</evidence>
<keyword evidence="11 14" id="KW-0472">Membrane</keyword>
<feature type="transmembrane region" description="Helical" evidence="14">
    <location>
        <begin position="115"/>
        <end position="135"/>
    </location>
</feature>
<keyword evidence="4" id="KW-0813">Transport</keyword>
<comment type="subcellular location">
    <subcellularLocation>
        <location evidence="1">Nucleus membrane</location>
        <topology evidence="1">Multi-pass membrane protein</topology>
    </subcellularLocation>
    <subcellularLocation>
        <location evidence="2">Nucleus</location>
        <location evidence="2">Nuclear pore complex</location>
    </subcellularLocation>
</comment>
<evidence type="ECO:0000256" key="14">
    <source>
        <dbReference type="SAM" id="Phobius"/>
    </source>
</evidence>
<proteinExistence type="inferred from homology"/>
<evidence type="ECO:0000256" key="12">
    <source>
        <dbReference type="ARBA" id="ARBA00023242"/>
    </source>
</evidence>
<evidence type="ECO:0000256" key="10">
    <source>
        <dbReference type="ARBA" id="ARBA00023132"/>
    </source>
</evidence>